<dbReference type="InterPro" id="IPR006620">
    <property type="entry name" value="Pro_4_hyd_alph"/>
</dbReference>
<dbReference type="InterPro" id="IPR019601">
    <property type="entry name" value="Oxoglutarate/Fe-dep_Oase_C"/>
</dbReference>
<keyword evidence="7" id="KW-0408">Iron</keyword>
<comment type="similarity">
    <text evidence="2">Belongs to the TPA1 family.</text>
</comment>
<evidence type="ECO:0000259" key="9">
    <source>
        <dbReference type="PROSITE" id="PS51471"/>
    </source>
</evidence>
<organism evidence="10 11">
    <name type="scientific">Funneliformis geosporum</name>
    <dbReference type="NCBI Taxonomy" id="1117311"/>
    <lineage>
        <taxon>Eukaryota</taxon>
        <taxon>Fungi</taxon>
        <taxon>Fungi incertae sedis</taxon>
        <taxon>Mucoromycota</taxon>
        <taxon>Glomeromycotina</taxon>
        <taxon>Glomeromycetes</taxon>
        <taxon>Glomerales</taxon>
        <taxon>Glomeraceae</taxon>
        <taxon>Funneliformis</taxon>
    </lineage>
</organism>
<dbReference type="PANTHER" id="PTHR12117:SF0">
    <property type="entry name" value="PROLYL 3-HYDROXYLASE OGFOD1"/>
    <property type="match status" value="1"/>
</dbReference>
<keyword evidence="4" id="KW-0847">Vitamin C</keyword>
<proteinExistence type="inferred from homology"/>
<comment type="caution">
    <text evidence="10">The sequence shown here is derived from an EMBL/GenBank/DDBJ whole genome shotgun (WGS) entry which is preliminary data.</text>
</comment>
<gene>
    <name evidence="10" type="ORF">FWILDA_LOCUS11059</name>
</gene>
<keyword evidence="3" id="KW-0479">Metal-binding</keyword>
<comment type="catalytic activity">
    <reaction evidence="8">
        <text>[ribosomal protein uS12]-L-proline + 2-oxoglutarate + O2 = [ribosomal protein uS12]-(3S)-3-hydroxy-L-proline + succinate + CO2</text>
        <dbReference type="Rhea" id="RHEA:54156"/>
        <dbReference type="Rhea" id="RHEA-COMP:13816"/>
        <dbReference type="Rhea" id="RHEA-COMP:13818"/>
        <dbReference type="ChEBI" id="CHEBI:15379"/>
        <dbReference type="ChEBI" id="CHEBI:16526"/>
        <dbReference type="ChEBI" id="CHEBI:16810"/>
        <dbReference type="ChEBI" id="CHEBI:30031"/>
        <dbReference type="ChEBI" id="CHEBI:50342"/>
        <dbReference type="ChEBI" id="CHEBI:85428"/>
    </reaction>
</comment>
<dbReference type="Pfam" id="PF10637">
    <property type="entry name" value="Ofd1_CTDD"/>
    <property type="match status" value="1"/>
</dbReference>
<evidence type="ECO:0000256" key="7">
    <source>
        <dbReference type="ARBA" id="ARBA00023004"/>
    </source>
</evidence>
<evidence type="ECO:0000256" key="3">
    <source>
        <dbReference type="ARBA" id="ARBA00022723"/>
    </source>
</evidence>
<accession>A0A9W4WSU5</accession>
<keyword evidence="6" id="KW-0560">Oxidoreductase</keyword>
<name>A0A9W4WSU5_9GLOM</name>
<evidence type="ECO:0000313" key="11">
    <source>
        <dbReference type="Proteomes" id="UP001153678"/>
    </source>
</evidence>
<sequence>MSTLNKHNSLELEDKDTIIQSKKQKLDKISDKNSISNIVNTIETLGNIQGEQGTDKNEGQIDFYDYMNQVDEIKDKVLDILNHNYTDPEFIRRFCFAFKKNQSYTDETSHAVVYNSPFTAATLPKIFNNEFLSHVKDEIKNLDFDPKSNDLYEFHQSSDLRICDKPYLSRLRDAIYSEIFVRTMSDLVGIDLDYTPDLSAHKYEKGNYLLCHDDDIKDDDSMHGRRIAFIIYFVDEDWSKEDGGALELFNTNSQGHPDEVTLSIIPKWNTMAFFTLSPTSFHQVSEVLSSTKIRYSISGWFHGPLNTRLSRMDFLSPTPEDFNLSDIINPIYLSERNKRIILDGLHKCSYALLPEFLRDDVFEKLMKSIKETGWEEKPTGPAFVRRYHLLKDSEIVDFKDFENIKIKDYRESLVDFCKYVYEFFRSKPFATYLNEISNWQVTGIASEFRQFQPGDYTLIHDQAQDRTGVDVTLFCIEGEWDKKWEGGTHYVAEEQELLAIHPQRNSLSITIRTAGTLRFVKYVNSHTAFPRNEMSFIFWDEEEDNGGEDKSEEVESLEEIEAEQNLTFHEVCENDSIEDPNSKDM</sequence>
<protein>
    <submittedName>
        <fullName evidence="10">8549_t:CDS:1</fullName>
    </submittedName>
</protein>
<dbReference type="Pfam" id="PF13661">
    <property type="entry name" value="2OG-FeII_Oxy_4"/>
    <property type="match status" value="1"/>
</dbReference>
<evidence type="ECO:0000256" key="1">
    <source>
        <dbReference type="ARBA" id="ARBA00001961"/>
    </source>
</evidence>
<dbReference type="Proteomes" id="UP001153678">
    <property type="component" value="Unassembled WGS sequence"/>
</dbReference>
<evidence type="ECO:0000256" key="8">
    <source>
        <dbReference type="ARBA" id="ARBA00047444"/>
    </source>
</evidence>
<keyword evidence="5" id="KW-0223">Dioxygenase</keyword>
<dbReference type="SMART" id="SM00702">
    <property type="entry name" value="P4Hc"/>
    <property type="match status" value="1"/>
</dbReference>
<dbReference type="AlphaFoldDB" id="A0A9W4WSU5"/>
<dbReference type="InterPro" id="IPR005123">
    <property type="entry name" value="Oxoglu/Fe-dep_dioxygenase_dom"/>
</dbReference>
<evidence type="ECO:0000256" key="6">
    <source>
        <dbReference type="ARBA" id="ARBA00023002"/>
    </source>
</evidence>
<dbReference type="InterPro" id="IPR051842">
    <property type="entry name" value="uS12_prolyl_hydroxylase"/>
</dbReference>
<dbReference type="GO" id="GO:0031543">
    <property type="term" value="F:peptidyl-proline dioxygenase activity"/>
    <property type="evidence" value="ECO:0007669"/>
    <property type="project" value="TreeGrafter"/>
</dbReference>
<evidence type="ECO:0000313" key="10">
    <source>
        <dbReference type="EMBL" id="CAI2183399.1"/>
    </source>
</evidence>
<comment type="cofactor">
    <cofactor evidence="1">
        <name>L-ascorbate</name>
        <dbReference type="ChEBI" id="CHEBI:38290"/>
    </cofactor>
</comment>
<evidence type="ECO:0000256" key="5">
    <source>
        <dbReference type="ARBA" id="ARBA00022964"/>
    </source>
</evidence>
<dbReference type="Gene3D" id="2.60.120.620">
    <property type="entry name" value="q2cbj1_9rhob like domain"/>
    <property type="match status" value="2"/>
</dbReference>
<dbReference type="GO" id="GO:0006449">
    <property type="term" value="P:regulation of translational termination"/>
    <property type="evidence" value="ECO:0007669"/>
    <property type="project" value="TreeGrafter"/>
</dbReference>
<reference evidence="10" key="1">
    <citation type="submission" date="2022-08" db="EMBL/GenBank/DDBJ databases">
        <authorList>
            <person name="Kallberg Y."/>
            <person name="Tangrot J."/>
            <person name="Rosling A."/>
        </authorList>
    </citation>
    <scope>NUCLEOTIDE SEQUENCE</scope>
    <source>
        <strain evidence="10">Wild A</strain>
    </source>
</reference>
<dbReference type="OrthoDB" id="430522at2759"/>
<dbReference type="GO" id="GO:0005737">
    <property type="term" value="C:cytoplasm"/>
    <property type="evidence" value="ECO:0007669"/>
    <property type="project" value="TreeGrafter"/>
</dbReference>
<keyword evidence="11" id="KW-1185">Reference proteome</keyword>
<dbReference type="PROSITE" id="PS51471">
    <property type="entry name" value="FE2OG_OXY"/>
    <property type="match status" value="1"/>
</dbReference>
<evidence type="ECO:0000256" key="4">
    <source>
        <dbReference type="ARBA" id="ARBA00022896"/>
    </source>
</evidence>
<dbReference type="GO" id="GO:0005506">
    <property type="term" value="F:iron ion binding"/>
    <property type="evidence" value="ECO:0007669"/>
    <property type="project" value="InterPro"/>
</dbReference>
<dbReference type="PANTHER" id="PTHR12117">
    <property type="entry name" value="HISTONE ACETYLTRANSFERASE COMPLEX"/>
    <property type="match status" value="1"/>
</dbReference>
<feature type="domain" description="Fe2OG dioxygenase" evidence="9">
    <location>
        <begin position="193"/>
        <end position="303"/>
    </location>
</feature>
<dbReference type="EMBL" id="CAMKVN010003014">
    <property type="protein sequence ID" value="CAI2183399.1"/>
    <property type="molecule type" value="Genomic_DNA"/>
</dbReference>
<dbReference type="InterPro" id="IPR039558">
    <property type="entry name" value="TPA1/OFD1_N"/>
</dbReference>
<evidence type="ECO:0000256" key="2">
    <source>
        <dbReference type="ARBA" id="ARBA00007443"/>
    </source>
</evidence>
<dbReference type="GO" id="GO:0031418">
    <property type="term" value="F:L-ascorbic acid binding"/>
    <property type="evidence" value="ECO:0007669"/>
    <property type="project" value="UniProtKB-KW"/>
</dbReference>